<keyword evidence="2" id="KW-0433">Leucine-rich repeat</keyword>
<accession>T1JHW2</accession>
<dbReference type="PANTHER" id="PTHR24113">
    <property type="entry name" value="RAN GTPASE-ACTIVATING PROTEIN 1"/>
    <property type="match status" value="1"/>
</dbReference>
<dbReference type="EnsemblMetazoa" id="SMAR013443-RA">
    <property type="protein sequence ID" value="SMAR013443-PA"/>
    <property type="gene ID" value="SMAR013443"/>
</dbReference>
<dbReference type="EMBL" id="JH431832">
    <property type="status" value="NOT_ANNOTATED_CDS"/>
    <property type="molecule type" value="Genomic_DNA"/>
</dbReference>
<evidence type="ECO:0000313" key="6">
    <source>
        <dbReference type="Proteomes" id="UP000014500"/>
    </source>
</evidence>
<dbReference type="Gene3D" id="3.80.10.10">
    <property type="entry name" value="Ribonuclease Inhibitor"/>
    <property type="match status" value="1"/>
</dbReference>
<dbReference type="CDD" id="cd00116">
    <property type="entry name" value="LRR_RI"/>
    <property type="match status" value="1"/>
</dbReference>
<dbReference type="SMART" id="SM00368">
    <property type="entry name" value="LRR_RI"/>
    <property type="match status" value="7"/>
</dbReference>
<dbReference type="OMA" id="QQEYFTQ"/>
<dbReference type="GO" id="GO:0005096">
    <property type="term" value="F:GTPase activator activity"/>
    <property type="evidence" value="ECO:0007669"/>
    <property type="project" value="UniProtKB-KW"/>
</dbReference>
<dbReference type="InterPro" id="IPR027038">
    <property type="entry name" value="RanGap"/>
</dbReference>
<dbReference type="InterPro" id="IPR036720">
    <property type="entry name" value="RanGAP1_C_sf"/>
</dbReference>
<dbReference type="GO" id="GO:0007165">
    <property type="term" value="P:signal transduction"/>
    <property type="evidence" value="ECO:0007669"/>
    <property type="project" value="InterPro"/>
</dbReference>
<dbReference type="InterPro" id="IPR001611">
    <property type="entry name" value="Leu-rich_rpt"/>
</dbReference>
<evidence type="ECO:0000256" key="3">
    <source>
        <dbReference type="ARBA" id="ARBA00022737"/>
    </source>
</evidence>
<protein>
    <recommendedName>
        <fullName evidence="7">Ran-GTPase activating protein 1 C-terminal domain-containing protein</fullName>
    </recommendedName>
</protein>
<organism evidence="5 6">
    <name type="scientific">Strigamia maritima</name>
    <name type="common">European centipede</name>
    <name type="synonym">Geophilus maritimus</name>
    <dbReference type="NCBI Taxonomy" id="126957"/>
    <lineage>
        <taxon>Eukaryota</taxon>
        <taxon>Metazoa</taxon>
        <taxon>Ecdysozoa</taxon>
        <taxon>Arthropoda</taxon>
        <taxon>Myriapoda</taxon>
        <taxon>Chilopoda</taxon>
        <taxon>Pleurostigmophora</taxon>
        <taxon>Geophilomorpha</taxon>
        <taxon>Linotaeniidae</taxon>
        <taxon>Strigamia</taxon>
    </lineage>
</organism>
<evidence type="ECO:0000313" key="5">
    <source>
        <dbReference type="EnsemblMetazoa" id="SMAR013443-PA"/>
    </source>
</evidence>
<dbReference type="HOGENOM" id="CLU_028747_2_0_1"/>
<dbReference type="PhylomeDB" id="T1JHW2"/>
<evidence type="ECO:0000256" key="4">
    <source>
        <dbReference type="SAM" id="MobiDB-lite"/>
    </source>
</evidence>
<dbReference type="Gene3D" id="1.25.40.200">
    <property type="entry name" value="Ran-GTPase activating protein 1, C-terminal domain"/>
    <property type="match status" value="1"/>
</dbReference>
<dbReference type="InterPro" id="IPR032675">
    <property type="entry name" value="LRR_dom_sf"/>
</dbReference>
<feature type="region of interest" description="Disordered" evidence="4">
    <location>
        <begin position="353"/>
        <end position="381"/>
    </location>
</feature>
<dbReference type="STRING" id="126957.T1JHW2"/>
<dbReference type="GO" id="GO:0005634">
    <property type="term" value="C:nucleus"/>
    <property type="evidence" value="ECO:0007669"/>
    <property type="project" value="TreeGrafter"/>
</dbReference>
<feature type="compositionally biased region" description="Acidic residues" evidence="4">
    <location>
        <begin position="354"/>
        <end position="373"/>
    </location>
</feature>
<dbReference type="GO" id="GO:0005829">
    <property type="term" value="C:cytosol"/>
    <property type="evidence" value="ECO:0007669"/>
    <property type="project" value="TreeGrafter"/>
</dbReference>
<keyword evidence="6" id="KW-1185">Reference proteome</keyword>
<dbReference type="PANTHER" id="PTHR24113:SF12">
    <property type="entry name" value="RAN GTPASE-ACTIVATING PROTEIN 1"/>
    <property type="match status" value="1"/>
</dbReference>
<evidence type="ECO:0000256" key="2">
    <source>
        <dbReference type="ARBA" id="ARBA00022614"/>
    </source>
</evidence>
<dbReference type="AlphaFoldDB" id="T1JHW2"/>
<evidence type="ECO:0008006" key="7">
    <source>
        <dbReference type="Google" id="ProtNLM"/>
    </source>
</evidence>
<dbReference type="GO" id="GO:0006913">
    <property type="term" value="P:nucleocytoplasmic transport"/>
    <property type="evidence" value="ECO:0007669"/>
    <property type="project" value="TreeGrafter"/>
</dbReference>
<dbReference type="GO" id="GO:0031267">
    <property type="term" value="F:small GTPase binding"/>
    <property type="evidence" value="ECO:0007669"/>
    <property type="project" value="TreeGrafter"/>
</dbReference>
<dbReference type="GO" id="GO:0048471">
    <property type="term" value="C:perinuclear region of cytoplasm"/>
    <property type="evidence" value="ECO:0007669"/>
    <property type="project" value="TreeGrafter"/>
</dbReference>
<dbReference type="SUPFAM" id="SSF52047">
    <property type="entry name" value="RNI-like"/>
    <property type="match status" value="1"/>
</dbReference>
<name>T1JHW2_STRMM</name>
<reference evidence="5" key="2">
    <citation type="submission" date="2015-02" db="UniProtKB">
        <authorList>
            <consortium name="EnsemblMetazoa"/>
        </authorList>
    </citation>
    <scope>IDENTIFICATION</scope>
</reference>
<keyword evidence="3" id="KW-0677">Repeat</keyword>
<dbReference type="Proteomes" id="UP000014500">
    <property type="component" value="Unassembled WGS sequence"/>
</dbReference>
<keyword evidence="1" id="KW-0343">GTPase activation</keyword>
<proteinExistence type="predicted"/>
<dbReference type="Pfam" id="PF13516">
    <property type="entry name" value="LRR_6"/>
    <property type="match status" value="1"/>
</dbReference>
<sequence length="485" mass="53033">MADPDISKLLANASVVESNELNFAGRELKLDSEDDAREIVDAIHKCQKLISLKLDGNTLGVTAAKAIAKALESHPEFKRALWKDLFTGRLKTEIPDALNFLSGGLILANAKLTELDLSDNAFGPIGVKGIQILIESPTCFQLQKLRLNNNGLGITGGKILADALIKCHERCITTSLPFCLRVFMCGRNRLENEGAQALSQFFAVAGTLEEIYMPQNGIYHEGIAALAISFVKNPNLQVINLNDNTATETGGIIIANAIAYLHKLRILNLGDCLLRCAGAMMLAAAIKDLNELEELHVGFNEIPTEAAIMILMGLNGKAKLSKVDLDGNLFATEGCIKVKSMFQQILPGVLGSLSEDEGLDDDDKDEDEAEDSGNLEATSRLEDSCNDIEDEVDEIEIPIHSTVIKTNSNIPEPFDVPSMKITTKEFLDSPTADKFLALGNDRLCRIMEEINNDLDFDRRIATLPNKAMEACGNAKHKLMQSLYRF</sequence>
<dbReference type="eggNOG" id="KOG1909">
    <property type="taxonomic scope" value="Eukaryota"/>
</dbReference>
<evidence type="ECO:0000256" key="1">
    <source>
        <dbReference type="ARBA" id="ARBA00022468"/>
    </source>
</evidence>
<reference evidence="6" key="1">
    <citation type="submission" date="2011-05" db="EMBL/GenBank/DDBJ databases">
        <authorList>
            <person name="Richards S.R."/>
            <person name="Qu J."/>
            <person name="Jiang H."/>
            <person name="Jhangiani S.N."/>
            <person name="Agravi P."/>
            <person name="Goodspeed R."/>
            <person name="Gross S."/>
            <person name="Mandapat C."/>
            <person name="Jackson L."/>
            <person name="Mathew T."/>
            <person name="Pu L."/>
            <person name="Thornton R."/>
            <person name="Saada N."/>
            <person name="Wilczek-Boney K.B."/>
            <person name="Lee S."/>
            <person name="Kovar C."/>
            <person name="Wu Y."/>
            <person name="Scherer S.E."/>
            <person name="Worley K.C."/>
            <person name="Muzny D.M."/>
            <person name="Gibbs R."/>
        </authorList>
    </citation>
    <scope>NUCLEOTIDE SEQUENCE</scope>
    <source>
        <strain evidence="6">Brora</strain>
    </source>
</reference>